<keyword evidence="9 16" id="KW-0547">Nucleotide-binding</keyword>
<reference evidence="17 18" key="1">
    <citation type="submission" date="2020-08" db="EMBL/GenBank/DDBJ databases">
        <title>Oceanospirillum sp. nov. isolated from marine sediment.</title>
        <authorList>
            <person name="Ji X."/>
        </authorList>
    </citation>
    <scope>NUCLEOTIDE SEQUENCE [LARGE SCALE GENOMIC DNA]</scope>
    <source>
        <strain evidence="17 18">D5</strain>
    </source>
</reference>
<dbReference type="RefSeq" id="WP_182809095.1">
    <property type="nucleotide sequence ID" value="NZ_JACJFM010000013.1"/>
</dbReference>
<comment type="subcellular location">
    <subcellularLocation>
        <location evidence="3 16">Cytoplasm</location>
    </subcellularLocation>
</comment>
<evidence type="ECO:0000256" key="3">
    <source>
        <dbReference type="ARBA" id="ARBA00004496"/>
    </source>
</evidence>
<keyword evidence="18" id="KW-1185">Reference proteome</keyword>
<evidence type="ECO:0000256" key="5">
    <source>
        <dbReference type="ARBA" id="ARBA00011738"/>
    </source>
</evidence>
<dbReference type="EC" id="2.7.1.33" evidence="6 16"/>
<comment type="caution">
    <text evidence="16">Lacks conserved residue(s) required for the propagation of feature annotation.</text>
</comment>
<dbReference type="GO" id="GO:0005737">
    <property type="term" value="C:cytoplasm"/>
    <property type="evidence" value="ECO:0007669"/>
    <property type="project" value="UniProtKB-SubCell"/>
</dbReference>
<evidence type="ECO:0000256" key="16">
    <source>
        <dbReference type="HAMAP-Rule" id="MF_01274"/>
    </source>
</evidence>
<dbReference type="CDD" id="cd24015">
    <property type="entry name" value="ASKHA_NBD_PanK-III"/>
    <property type="match status" value="1"/>
</dbReference>
<dbReference type="GO" id="GO:0005524">
    <property type="term" value="F:ATP binding"/>
    <property type="evidence" value="ECO:0007669"/>
    <property type="project" value="UniProtKB-UniRule"/>
</dbReference>
<keyword evidence="10 16" id="KW-0418">Kinase</keyword>
<accession>A0A839IS58</accession>
<comment type="function">
    <text evidence="16">Catalyzes the phosphorylation of pantothenate (Pan), the first step in CoA biosynthesis.</text>
</comment>
<feature type="active site" description="Proton acceptor" evidence="16">
    <location>
        <position position="97"/>
    </location>
</feature>
<evidence type="ECO:0000256" key="11">
    <source>
        <dbReference type="ARBA" id="ARBA00022840"/>
    </source>
</evidence>
<feature type="binding site" evidence="16">
    <location>
        <position position="172"/>
    </location>
    <ligand>
        <name>substrate</name>
    </ligand>
</feature>
<feature type="binding site" evidence="16">
    <location>
        <begin position="12"/>
        <end position="19"/>
    </location>
    <ligand>
        <name>ATP</name>
        <dbReference type="ChEBI" id="CHEBI:30616"/>
    </ligand>
</feature>
<dbReference type="GO" id="GO:0015937">
    <property type="term" value="P:coenzyme A biosynthetic process"/>
    <property type="evidence" value="ECO:0007669"/>
    <property type="project" value="UniProtKB-UniRule"/>
</dbReference>
<dbReference type="Proteomes" id="UP000565262">
    <property type="component" value="Unassembled WGS sequence"/>
</dbReference>
<protein>
    <recommendedName>
        <fullName evidence="15 16">Type III pantothenate kinase</fullName>
        <ecNumber evidence="6 16">2.7.1.33</ecNumber>
    </recommendedName>
    <alternativeName>
        <fullName evidence="16">PanK-III</fullName>
    </alternativeName>
    <alternativeName>
        <fullName evidence="16">Pantothenic acid kinase</fullName>
    </alternativeName>
</protein>
<keyword evidence="11 16" id="KW-0067">ATP-binding</keyword>
<evidence type="ECO:0000256" key="13">
    <source>
        <dbReference type="ARBA" id="ARBA00022993"/>
    </source>
</evidence>
<dbReference type="GO" id="GO:0004594">
    <property type="term" value="F:pantothenate kinase activity"/>
    <property type="evidence" value="ECO:0007669"/>
    <property type="project" value="UniProtKB-UniRule"/>
</dbReference>
<evidence type="ECO:0000313" key="18">
    <source>
        <dbReference type="Proteomes" id="UP000565262"/>
    </source>
</evidence>
<evidence type="ECO:0000256" key="4">
    <source>
        <dbReference type="ARBA" id="ARBA00005225"/>
    </source>
</evidence>
<dbReference type="HAMAP" id="MF_01274">
    <property type="entry name" value="Pantothen_kinase_3"/>
    <property type="match status" value="1"/>
</dbReference>
<keyword evidence="8 16" id="KW-0808">Transferase</keyword>
<evidence type="ECO:0000313" key="17">
    <source>
        <dbReference type="EMBL" id="MBB1487319.1"/>
    </source>
</evidence>
<organism evidence="17 18">
    <name type="scientific">Oceanospirillum sediminis</name>
    <dbReference type="NCBI Taxonomy" id="2760088"/>
    <lineage>
        <taxon>Bacteria</taxon>
        <taxon>Pseudomonadati</taxon>
        <taxon>Pseudomonadota</taxon>
        <taxon>Gammaproteobacteria</taxon>
        <taxon>Oceanospirillales</taxon>
        <taxon>Oceanospirillaceae</taxon>
        <taxon>Oceanospirillum</taxon>
    </lineage>
</organism>
<dbReference type="UniPathway" id="UPA00241">
    <property type="reaction ID" value="UER00352"/>
</dbReference>
<comment type="subunit">
    <text evidence="5 16">Homodimer.</text>
</comment>
<keyword evidence="7 16" id="KW-0963">Cytoplasm</keyword>
<dbReference type="PANTHER" id="PTHR34265">
    <property type="entry name" value="TYPE III PANTOTHENATE KINASE"/>
    <property type="match status" value="1"/>
</dbReference>
<dbReference type="InterPro" id="IPR004619">
    <property type="entry name" value="Type_III_PanK"/>
</dbReference>
<keyword evidence="12 16" id="KW-0630">Potassium</keyword>
<evidence type="ECO:0000256" key="1">
    <source>
        <dbReference type="ARBA" id="ARBA00001206"/>
    </source>
</evidence>
<dbReference type="PANTHER" id="PTHR34265:SF1">
    <property type="entry name" value="TYPE III PANTOTHENATE KINASE"/>
    <property type="match status" value="1"/>
</dbReference>
<comment type="caution">
    <text evidence="17">The sequence shown here is derived from an EMBL/GenBank/DDBJ whole genome shotgun (WGS) entry which is preliminary data.</text>
</comment>
<evidence type="ECO:0000256" key="10">
    <source>
        <dbReference type="ARBA" id="ARBA00022777"/>
    </source>
</evidence>
<comment type="similarity">
    <text evidence="14 16">Belongs to the type III pantothenate kinase family.</text>
</comment>
<dbReference type="NCBIfam" id="TIGR00671">
    <property type="entry name" value="baf"/>
    <property type="match status" value="1"/>
</dbReference>
<dbReference type="Gene3D" id="3.30.420.40">
    <property type="match status" value="2"/>
</dbReference>
<comment type="catalytic activity">
    <reaction evidence="1 16">
        <text>(R)-pantothenate + ATP = (R)-4'-phosphopantothenate + ADP + H(+)</text>
        <dbReference type="Rhea" id="RHEA:16373"/>
        <dbReference type="ChEBI" id="CHEBI:10986"/>
        <dbReference type="ChEBI" id="CHEBI:15378"/>
        <dbReference type="ChEBI" id="CHEBI:29032"/>
        <dbReference type="ChEBI" id="CHEBI:30616"/>
        <dbReference type="ChEBI" id="CHEBI:456216"/>
        <dbReference type="EC" id="2.7.1.33"/>
    </reaction>
</comment>
<name>A0A839IS58_9GAMM</name>
<comment type="cofactor">
    <cofactor evidence="16">
        <name>NH4(+)</name>
        <dbReference type="ChEBI" id="CHEBI:28938"/>
    </cofactor>
    <cofactor evidence="16">
        <name>K(+)</name>
        <dbReference type="ChEBI" id="CHEBI:29103"/>
    </cofactor>
    <text evidence="16">A monovalent cation. Ammonium or potassium.</text>
</comment>
<dbReference type="EMBL" id="JACJFM010000013">
    <property type="protein sequence ID" value="MBB1487319.1"/>
    <property type="molecule type" value="Genomic_DNA"/>
</dbReference>
<comment type="cofactor">
    <cofactor evidence="2">
        <name>K(+)</name>
        <dbReference type="ChEBI" id="CHEBI:29103"/>
    </cofactor>
</comment>
<evidence type="ECO:0000256" key="7">
    <source>
        <dbReference type="ARBA" id="ARBA00022490"/>
    </source>
</evidence>
<evidence type="ECO:0000256" key="8">
    <source>
        <dbReference type="ARBA" id="ARBA00022679"/>
    </source>
</evidence>
<feature type="binding site" evidence="16">
    <location>
        <position position="88"/>
    </location>
    <ligand>
        <name>substrate</name>
    </ligand>
</feature>
<gene>
    <name evidence="16" type="primary">coaX</name>
    <name evidence="17" type="ORF">H4O21_11945</name>
</gene>
<dbReference type="AlphaFoldDB" id="A0A839IS58"/>
<proteinExistence type="inferred from homology"/>
<evidence type="ECO:0000256" key="15">
    <source>
        <dbReference type="ARBA" id="ARBA00040883"/>
    </source>
</evidence>
<dbReference type="Pfam" id="PF03309">
    <property type="entry name" value="Pan_kinase"/>
    <property type="match status" value="1"/>
</dbReference>
<dbReference type="SUPFAM" id="SSF53067">
    <property type="entry name" value="Actin-like ATPase domain"/>
    <property type="match status" value="2"/>
</dbReference>
<evidence type="ECO:0000256" key="9">
    <source>
        <dbReference type="ARBA" id="ARBA00022741"/>
    </source>
</evidence>
<evidence type="ECO:0000256" key="12">
    <source>
        <dbReference type="ARBA" id="ARBA00022958"/>
    </source>
</evidence>
<evidence type="ECO:0000256" key="6">
    <source>
        <dbReference type="ARBA" id="ARBA00012102"/>
    </source>
</evidence>
<sequence>MSEHQSSCLLVDIGNTRIKYARNSDGNHLDVRVAGSLSDIPLNGVREIRVAAVARAEEARNWEESVPSGVRFKRAVVKPEWHGLTCAYEDCSRLGVDRWLALLAGRKEIGGNLMLVSLGSAITVDYLTGEGVHEGGYILPGLTMMRQSLGQTTAQVGFAEGQNQNICPGKNTEQCVDHGVLCITRDFLQQRIACLRGKDYSVWLSGGDARLISAQITEKHEIAESLVLRGLRHCFDM</sequence>
<dbReference type="InterPro" id="IPR043129">
    <property type="entry name" value="ATPase_NBD"/>
</dbReference>
<evidence type="ECO:0000256" key="2">
    <source>
        <dbReference type="ARBA" id="ARBA00001958"/>
    </source>
</evidence>
<keyword evidence="13 16" id="KW-0173">Coenzyme A biosynthesis</keyword>
<feature type="binding site" evidence="16">
    <location>
        <begin position="95"/>
        <end position="98"/>
    </location>
    <ligand>
        <name>substrate</name>
    </ligand>
</feature>
<feature type="binding site" evidence="16">
    <location>
        <position position="120"/>
    </location>
    <ligand>
        <name>ATP</name>
        <dbReference type="ChEBI" id="CHEBI:30616"/>
    </ligand>
</feature>
<evidence type="ECO:0000256" key="14">
    <source>
        <dbReference type="ARBA" id="ARBA00038036"/>
    </source>
</evidence>
<comment type="pathway">
    <text evidence="4 16">Cofactor biosynthesis; coenzyme A biosynthesis; CoA from (R)-pantothenate: step 1/5.</text>
</comment>